<protein>
    <submittedName>
        <fullName evidence="1">Uncharacterized protein</fullName>
    </submittedName>
</protein>
<comment type="caution">
    <text evidence="1">The sequence shown here is derived from an EMBL/GenBank/DDBJ whole genome shotgun (WGS) entry which is preliminary data.</text>
</comment>
<accession>A0A0F9GCR7</accession>
<proteinExistence type="predicted"/>
<dbReference type="EMBL" id="LAZR01028967">
    <property type="protein sequence ID" value="KKL60972.1"/>
    <property type="molecule type" value="Genomic_DNA"/>
</dbReference>
<reference evidence="1" key="1">
    <citation type="journal article" date="2015" name="Nature">
        <title>Complex archaea that bridge the gap between prokaryotes and eukaryotes.</title>
        <authorList>
            <person name="Spang A."/>
            <person name="Saw J.H."/>
            <person name="Jorgensen S.L."/>
            <person name="Zaremba-Niedzwiedzka K."/>
            <person name="Martijn J."/>
            <person name="Lind A.E."/>
            <person name="van Eijk R."/>
            <person name="Schleper C."/>
            <person name="Guy L."/>
            <person name="Ettema T.J."/>
        </authorList>
    </citation>
    <scope>NUCLEOTIDE SEQUENCE</scope>
</reference>
<dbReference type="AlphaFoldDB" id="A0A0F9GCR7"/>
<organism evidence="1">
    <name type="scientific">marine sediment metagenome</name>
    <dbReference type="NCBI Taxonomy" id="412755"/>
    <lineage>
        <taxon>unclassified sequences</taxon>
        <taxon>metagenomes</taxon>
        <taxon>ecological metagenomes</taxon>
    </lineage>
</organism>
<evidence type="ECO:0000313" key="1">
    <source>
        <dbReference type="EMBL" id="KKL60972.1"/>
    </source>
</evidence>
<sequence length="83" mass="9625">MAQRRLYALRKDAEDHGWSKENIGSIRLKSGKVISMPNYNEEDYTYCHSKCHPESPTWTKMTDTKIIVECAVCEKTIIEFGKI</sequence>
<name>A0A0F9GCR7_9ZZZZ</name>
<gene>
    <name evidence="1" type="ORF">LCGC14_2200000</name>
</gene>